<dbReference type="PROSITE" id="PS51195">
    <property type="entry name" value="Q_MOTIF"/>
    <property type="match status" value="1"/>
</dbReference>
<reference evidence="10" key="1">
    <citation type="journal article" date="2019" name="Int. J. Syst. Evol. Microbiol.">
        <title>The Global Catalogue of Microorganisms (GCM) 10K type strain sequencing project: providing services to taxonomists for standard genome sequencing and annotation.</title>
        <authorList>
            <consortium name="The Broad Institute Genomics Platform"/>
            <consortium name="The Broad Institute Genome Sequencing Center for Infectious Disease"/>
            <person name="Wu L."/>
            <person name="Ma J."/>
        </authorList>
    </citation>
    <scope>NUCLEOTIDE SEQUENCE [LARGE SCALE GENOMIC DNA]</scope>
    <source>
        <strain evidence="10">CGMCC 1.15790</strain>
    </source>
</reference>
<dbReference type="EC" id="3.6.4.-" evidence="9"/>
<evidence type="ECO:0000259" key="8">
    <source>
        <dbReference type="PROSITE" id="PS51195"/>
    </source>
</evidence>
<proteinExistence type="predicted"/>
<dbReference type="SMART" id="SM00487">
    <property type="entry name" value="DEXDc"/>
    <property type="match status" value="1"/>
</dbReference>
<dbReference type="CDD" id="cd00268">
    <property type="entry name" value="DEADc"/>
    <property type="match status" value="1"/>
</dbReference>
<dbReference type="SUPFAM" id="SSF52540">
    <property type="entry name" value="P-loop containing nucleoside triphosphate hydrolases"/>
    <property type="match status" value="1"/>
</dbReference>
<keyword evidence="2 9" id="KW-0378">Hydrolase</keyword>
<dbReference type="SMART" id="SM00490">
    <property type="entry name" value="HELICc"/>
    <property type="match status" value="1"/>
</dbReference>
<dbReference type="InterPro" id="IPR014001">
    <property type="entry name" value="Helicase_ATP-bd"/>
</dbReference>
<gene>
    <name evidence="9" type="ORF">ACFPTR_12750</name>
</gene>
<feature type="domain" description="Helicase ATP-binding" evidence="6">
    <location>
        <begin position="33"/>
        <end position="206"/>
    </location>
</feature>
<name>A0ABW0UCQ6_9BACI</name>
<evidence type="ECO:0000313" key="9">
    <source>
        <dbReference type="EMBL" id="MFC5629716.1"/>
    </source>
</evidence>
<dbReference type="CDD" id="cd18787">
    <property type="entry name" value="SF2_C_DEAD"/>
    <property type="match status" value="1"/>
</dbReference>
<keyword evidence="10" id="KW-1185">Reference proteome</keyword>
<keyword evidence="4" id="KW-0067">ATP-binding</keyword>
<feature type="domain" description="Helicase C-terminal" evidence="7">
    <location>
        <begin position="236"/>
        <end position="376"/>
    </location>
</feature>
<sequence>MKAFESFGFPSFLINALRDQHIKTPTEIQARVFPSMLKGKDVVGQSQTGSGKTLAYALPIITNIKQDLPAIQAVVSLPTRELAQQIYQVFRTFLSYAENDQLRVKVVTGGTDRKKMIEQLERPPHILIATPGRLKDLSDNQSIDLRHTKTFVIDEADQMLELGFLEVLDPVLGRIPEGLQMAVFSATIPEKLEPFLRKYLDNPRFVQVNKKKTVNESIVHYIIPLKYRDRTELTVRLAQHIRPYLALIFTNTKEEADEVVTQLLAAGLEADVLHGGLPPRRRKQVMRKLEKLQLQYLVATDLAARGMDIPGVTHVINHSLPTHLEYYIHRVGRTARAGETGEAYTLVEKTEYDKLQKLEKKGTTFQFLDWKDGELMSMKHPLKKRNFSIKNKKRKRI</sequence>
<dbReference type="InterPro" id="IPR001650">
    <property type="entry name" value="Helicase_C-like"/>
</dbReference>
<accession>A0ABW0UCQ6</accession>
<dbReference type="GO" id="GO:0016787">
    <property type="term" value="F:hydrolase activity"/>
    <property type="evidence" value="ECO:0007669"/>
    <property type="project" value="UniProtKB-KW"/>
</dbReference>
<evidence type="ECO:0000313" key="10">
    <source>
        <dbReference type="Proteomes" id="UP001596143"/>
    </source>
</evidence>
<dbReference type="Proteomes" id="UP001596143">
    <property type="component" value="Unassembled WGS sequence"/>
</dbReference>
<evidence type="ECO:0000256" key="2">
    <source>
        <dbReference type="ARBA" id="ARBA00022801"/>
    </source>
</evidence>
<dbReference type="Pfam" id="PF00271">
    <property type="entry name" value="Helicase_C"/>
    <property type="match status" value="1"/>
</dbReference>
<keyword evidence="1" id="KW-0547">Nucleotide-binding</keyword>
<dbReference type="InterPro" id="IPR011545">
    <property type="entry name" value="DEAD/DEAH_box_helicase_dom"/>
</dbReference>
<dbReference type="PROSITE" id="PS51194">
    <property type="entry name" value="HELICASE_CTER"/>
    <property type="match status" value="1"/>
</dbReference>
<dbReference type="InterPro" id="IPR014014">
    <property type="entry name" value="RNA_helicase_DEAD_Q_motif"/>
</dbReference>
<feature type="domain" description="DEAD-box RNA helicase Q" evidence="8">
    <location>
        <begin position="2"/>
        <end position="30"/>
    </location>
</feature>
<dbReference type="InterPro" id="IPR027417">
    <property type="entry name" value="P-loop_NTPase"/>
</dbReference>
<dbReference type="PROSITE" id="PS51192">
    <property type="entry name" value="HELICASE_ATP_BIND_1"/>
    <property type="match status" value="1"/>
</dbReference>
<keyword evidence="3 9" id="KW-0347">Helicase</keyword>
<dbReference type="Pfam" id="PF00270">
    <property type="entry name" value="DEAD"/>
    <property type="match status" value="1"/>
</dbReference>
<dbReference type="InterPro" id="IPR050547">
    <property type="entry name" value="DEAD_box_RNA_helicases"/>
</dbReference>
<evidence type="ECO:0000256" key="1">
    <source>
        <dbReference type="ARBA" id="ARBA00022741"/>
    </source>
</evidence>
<evidence type="ECO:0000256" key="3">
    <source>
        <dbReference type="ARBA" id="ARBA00022806"/>
    </source>
</evidence>
<evidence type="ECO:0000256" key="5">
    <source>
        <dbReference type="PROSITE-ProRule" id="PRU00552"/>
    </source>
</evidence>
<evidence type="ECO:0000256" key="4">
    <source>
        <dbReference type="ARBA" id="ARBA00022840"/>
    </source>
</evidence>
<feature type="short sequence motif" description="Q motif" evidence="5">
    <location>
        <begin position="2"/>
        <end position="30"/>
    </location>
</feature>
<dbReference type="PANTHER" id="PTHR47963:SF1">
    <property type="entry name" value="DEAD-BOX ATP-DEPENDENT RNA HELICASE CSHB"/>
    <property type="match status" value="1"/>
</dbReference>
<dbReference type="GO" id="GO:0004386">
    <property type="term" value="F:helicase activity"/>
    <property type="evidence" value="ECO:0007669"/>
    <property type="project" value="UniProtKB-KW"/>
</dbReference>
<dbReference type="PANTHER" id="PTHR47963">
    <property type="entry name" value="DEAD-BOX ATP-DEPENDENT RNA HELICASE 47, MITOCHONDRIAL"/>
    <property type="match status" value="1"/>
</dbReference>
<protein>
    <submittedName>
        <fullName evidence="9">DEAD/DEAH box helicase</fullName>
        <ecNumber evidence="9">3.6.4.-</ecNumber>
    </submittedName>
</protein>
<dbReference type="Gene3D" id="3.40.50.300">
    <property type="entry name" value="P-loop containing nucleotide triphosphate hydrolases"/>
    <property type="match status" value="2"/>
</dbReference>
<comment type="caution">
    <text evidence="9">The sequence shown here is derived from an EMBL/GenBank/DDBJ whole genome shotgun (WGS) entry which is preliminary data.</text>
</comment>
<dbReference type="EMBL" id="JBHSPF010000068">
    <property type="protein sequence ID" value="MFC5629716.1"/>
    <property type="molecule type" value="Genomic_DNA"/>
</dbReference>
<evidence type="ECO:0000259" key="6">
    <source>
        <dbReference type="PROSITE" id="PS51192"/>
    </source>
</evidence>
<dbReference type="RefSeq" id="WP_270898111.1">
    <property type="nucleotide sequence ID" value="NZ_JBHSPF010000068.1"/>
</dbReference>
<organism evidence="9 10">
    <name type="scientific">Aliibacillus thermotolerans</name>
    <dbReference type="NCBI Taxonomy" id="1834418"/>
    <lineage>
        <taxon>Bacteria</taxon>
        <taxon>Bacillati</taxon>
        <taxon>Bacillota</taxon>
        <taxon>Bacilli</taxon>
        <taxon>Bacillales</taxon>
        <taxon>Bacillaceae</taxon>
        <taxon>Aliibacillus</taxon>
    </lineage>
</organism>
<evidence type="ECO:0000259" key="7">
    <source>
        <dbReference type="PROSITE" id="PS51194"/>
    </source>
</evidence>
<dbReference type="InterPro" id="IPR044742">
    <property type="entry name" value="DEAD/DEAH_RhlB"/>
</dbReference>